<accession>A0ABR1ANR5</accession>
<evidence type="ECO:0000313" key="2">
    <source>
        <dbReference type="Proteomes" id="UP001359485"/>
    </source>
</evidence>
<organism evidence="1 2">
    <name type="scientific">Polyplax serrata</name>
    <name type="common">Common mouse louse</name>
    <dbReference type="NCBI Taxonomy" id="468196"/>
    <lineage>
        <taxon>Eukaryota</taxon>
        <taxon>Metazoa</taxon>
        <taxon>Ecdysozoa</taxon>
        <taxon>Arthropoda</taxon>
        <taxon>Hexapoda</taxon>
        <taxon>Insecta</taxon>
        <taxon>Pterygota</taxon>
        <taxon>Neoptera</taxon>
        <taxon>Paraneoptera</taxon>
        <taxon>Psocodea</taxon>
        <taxon>Troctomorpha</taxon>
        <taxon>Phthiraptera</taxon>
        <taxon>Anoplura</taxon>
        <taxon>Polyplacidae</taxon>
        <taxon>Polyplax</taxon>
    </lineage>
</organism>
<sequence>MVPVVLENHKVKEISRGTRSPATVRWRKTRFATCPIHAAPTQARQSNGLTCDYQGMRNGKKLCAGTWSSQVQNGVFELSKMEGNTCSLEPAPTPCLEPSPLN</sequence>
<dbReference type="EMBL" id="JAWJWF010000046">
    <property type="protein sequence ID" value="KAK6624114.1"/>
    <property type="molecule type" value="Genomic_DNA"/>
</dbReference>
<comment type="caution">
    <text evidence="1">The sequence shown here is derived from an EMBL/GenBank/DDBJ whole genome shotgun (WGS) entry which is preliminary data.</text>
</comment>
<name>A0ABR1ANR5_POLSC</name>
<keyword evidence="2" id="KW-1185">Reference proteome</keyword>
<protein>
    <submittedName>
        <fullName evidence="1">Uncharacterized protein</fullName>
    </submittedName>
</protein>
<evidence type="ECO:0000313" key="1">
    <source>
        <dbReference type="EMBL" id="KAK6624114.1"/>
    </source>
</evidence>
<reference evidence="1 2" key="1">
    <citation type="submission" date="2023-09" db="EMBL/GenBank/DDBJ databases">
        <title>Genomes of two closely related lineages of the louse Polyplax serrata with different host specificities.</title>
        <authorList>
            <person name="Martinu J."/>
            <person name="Tarabai H."/>
            <person name="Stefka J."/>
            <person name="Hypsa V."/>
        </authorList>
    </citation>
    <scope>NUCLEOTIDE SEQUENCE [LARGE SCALE GENOMIC DNA]</scope>
    <source>
        <strain evidence="1">98ZLc_SE</strain>
    </source>
</reference>
<gene>
    <name evidence="1" type="ORF">RUM44_010972</name>
</gene>
<dbReference type="Proteomes" id="UP001359485">
    <property type="component" value="Unassembled WGS sequence"/>
</dbReference>
<proteinExistence type="predicted"/>